<feature type="compositionally biased region" description="Low complexity" evidence="1">
    <location>
        <begin position="49"/>
        <end position="67"/>
    </location>
</feature>
<organism evidence="2">
    <name type="scientific">Siphoviridae sp. ctNHj22</name>
    <dbReference type="NCBI Taxonomy" id="2825468"/>
    <lineage>
        <taxon>Viruses</taxon>
        <taxon>Duplodnaviria</taxon>
        <taxon>Heunggongvirae</taxon>
        <taxon>Uroviricota</taxon>
        <taxon>Caudoviricetes</taxon>
    </lineage>
</organism>
<accession>A0A8S5VG18</accession>
<reference evidence="2" key="1">
    <citation type="journal article" date="2021" name="Proc. Natl. Acad. Sci. U.S.A.">
        <title>A Catalog of Tens of Thousands of Viruses from Human Metagenomes Reveals Hidden Associations with Chronic Diseases.</title>
        <authorList>
            <person name="Tisza M.J."/>
            <person name="Buck C.B."/>
        </authorList>
    </citation>
    <scope>NUCLEOTIDE SEQUENCE</scope>
    <source>
        <strain evidence="2">CtNHj22</strain>
    </source>
</reference>
<name>A0A8S5VG18_9CAUD</name>
<evidence type="ECO:0000313" key="2">
    <source>
        <dbReference type="EMBL" id="DAG05555.1"/>
    </source>
</evidence>
<dbReference type="EMBL" id="BK016261">
    <property type="protein sequence ID" value="DAG05555.1"/>
    <property type="molecule type" value="Genomic_DNA"/>
</dbReference>
<protein>
    <submittedName>
        <fullName evidence="2">Uncharacterized protein</fullName>
    </submittedName>
</protein>
<feature type="region of interest" description="Disordered" evidence="1">
    <location>
        <begin position="48"/>
        <end position="72"/>
    </location>
</feature>
<evidence type="ECO:0000256" key="1">
    <source>
        <dbReference type="SAM" id="MobiDB-lite"/>
    </source>
</evidence>
<proteinExistence type="predicted"/>
<sequence length="171" mass="18936">MIRTWTSDADAPKTEDPRALAVRRYFERLPRMRSLILQQKERIADLKNAATTTTSSVSGASGRSGVSDKVGNNTDAAMDTERHLHEMKCQYAEMQKEAIDVAYLLNADPASIKRSRCITLCYVEGKTRAAAAGEVGYSNARTVSTAISEGFRQLAEIWTDTPFCDFDSFAQ</sequence>